<keyword evidence="4" id="KW-1185">Reference proteome</keyword>
<dbReference type="AlphaFoldDB" id="M8D8K2"/>
<feature type="domain" description="GH18" evidence="2">
    <location>
        <begin position="132"/>
        <end position="338"/>
    </location>
</feature>
<dbReference type="Pfam" id="PF00704">
    <property type="entry name" value="Glyco_hydro_18"/>
    <property type="match status" value="1"/>
</dbReference>
<dbReference type="InterPro" id="IPR029070">
    <property type="entry name" value="Chitinase_insertion_sf"/>
</dbReference>
<proteinExistence type="predicted"/>
<accession>M8D8K2</accession>
<dbReference type="GO" id="GO:0005975">
    <property type="term" value="P:carbohydrate metabolic process"/>
    <property type="evidence" value="ECO:0007669"/>
    <property type="project" value="InterPro"/>
</dbReference>
<feature type="transmembrane region" description="Helical" evidence="1">
    <location>
        <begin position="7"/>
        <end position="26"/>
    </location>
</feature>
<dbReference type="Gene3D" id="3.10.50.10">
    <property type="match status" value="1"/>
</dbReference>
<dbReference type="InterPro" id="IPR001223">
    <property type="entry name" value="Glyco_hydro18_cat"/>
</dbReference>
<keyword evidence="1" id="KW-0812">Transmembrane</keyword>
<sequence length="351" mass="39488">MNLTSKHAIAIAVFMIALLAVLIFVMKSTGSKKPDPNQPHVELSAWLADWQWGDGLDEFRQITEGLTSLQAFAVYFDDKDNLHLTEELREALPQIVEASKQSSLVYVDLTIVNDVILGDGTSVQKDPALVTRLMATEQSRKKHIDNILAAVTKYDVRGVEVDYENIRSEDWDHVLAFYRELYERLRPLEKSLRIVLEPRAPIDKLKLPEGPVYVMMAYNLFGNHSGPGPKADHAFIADLARRMDKLPGEPFIAFAAGGFDWAESGKVASVTEEQAAELSQLSQEAPRRDAGSGSLYFHYTDDNNVKHTVWYADHVTLAQWIDDARQAGYEKIALWKLGGLGQETLKELNRY</sequence>
<dbReference type="PANTHER" id="PTHR46066">
    <property type="entry name" value="CHITINASE DOMAIN-CONTAINING PROTEIN 1 FAMILY MEMBER"/>
    <property type="match status" value="1"/>
</dbReference>
<evidence type="ECO:0000313" key="4">
    <source>
        <dbReference type="Proteomes" id="UP000012081"/>
    </source>
</evidence>
<comment type="caution">
    <text evidence="3">The sequence shown here is derived from an EMBL/GenBank/DDBJ whole genome shotgun (WGS) entry which is preliminary data.</text>
</comment>
<dbReference type="Proteomes" id="UP000012081">
    <property type="component" value="Unassembled WGS sequence"/>
</dbReference>
<keyword evidence="1" id="KW-0472">Membrane</keyword>
<dbReference type="PANTHER" id="PTHR46066:SF2">
    <property type="entry name" value="CHITINASE DOMAIN-CONTAINING PROTEIN 1"/>
    <property type="match status" value="1"/>
</dbReference>
<organism evidence="3 4">
    <name type="scientific">Brevibacillus borstelensis AK1</name>
    <dbReference type="NCBI Taxonomy" id="1300222"/>
    <lineage>
        <taxon>Bacteria</taxon>
        <taxon>Bacillati</taxon>
        <taxon>Bacillota</taxon>
        <taxon>Bacilli</taxon>
        <taxon>Bacillales</taxon>
        <taxon>Paenibacillaceae</taxon>
        <taxon>Brevibacillus</taxon>
    </lineage>
</organism>
<name>M8D8K2_9BACL</name>
<dbReference type="PATRIC" id="fig|1300222.3.peg.2727"/>
<evidence type="ECO:0000256" key="1">
    <source>
        <dbReference type="SAM" id="Phobius"/>
    </source>
</evidence>
<protein>
    <recommendedName>
        <fullName evidence="2">GH18 domain-containing protein</fullName>
    </recommendedName>
</protein>
<keyword evidence="1" id="KW-1133">Transmembrane helix</keyword>
<reference evidence="3 4" key="1">
    <citation type="submission" date="2013-03" db="EMBL/GenBank/DDBJ databases">
        <title>Assembly of a new bacterial strain Brevibacillus borstelensis AK1.</title>
        <authorList>
            <person name="Rajan I."/>
            <person name="PoliReddy D."/>
            <person name="Sugumar T."/>
            <person name="Rathinam K."/>
            <person name="Alqarawi S."/>
            <person name="Khalil A.B."/>
            <person name="Sivakumar N."/>
        </authorList>
    </citation>
    <scope>NUCLEOTIDE SEQUENCE [LARGE SCALE GENOMIC DNA]</scope>
    <source>
        <strain evidence="3 4">AK1</strain>
    </source>
</reference>
<evidence type="ECO:0000313" key="3">
    <source>
        <dbReference type="EMBL" id="EMT52584.1"/>
    </source>
</evidence>
<gene>
    <name evidence="3" type="ORF">I532_13044</name>
</gene>
<dbReference type="SUPFAM" id="SSF51445">
    <property type="entry name" value="(Trans)glycosidases"/>
    <property type="match status" value="1"/>
</dbReference>
<dbReference type="STRING" id="1300222.I532_13044"/>
<evidence type="ECO:0000259" key="2">
    <source>
        <dbReference type="Pfam" id="PF00704"/>
    </source>
</evidence>
<dbReference type="EMBL" id="APBN01000004">
    <property type="protein sequence ID" value="EMT52584.1"/>
    <property type="molecule type" value="Genomic_DNA"/>
</dbReference>
<dbReference type="InterPro" id="IPR017853">
    <property type="entry name" value="GH"/>
</dbReference>
<dbReference type="RefSeq" id="WP_003388729.1">
    <property type="nucleotide sequence ID" value="NZ_APBN01000004.1"/>
</dbReference>
<dbReference type="Gene3D" id="3.20.20.80">
    <property type="entry name" value="Glycosidases"/>
    <property type="match status" value="1"/>
</dbReference>